<evidence type="ECO:0000256" key="14">
    <source>
        <dbReference type="ARBA" id="ARBA00076748"/>
    </source>
</evidence>
<comment type="similarity">
    <text evidence="4">Belongs to the peptidase M67A family. CSN5 subfamily.</text>
</comment>
<keyword evidence="12" id="KW-0482">Metalloprotease</keyword>
<gene>
    <name evidence="17" type="ORF">JEQ12_019348</name>
</gene>
<comment type="subcellular location">
    <subcellularLocation>
        <location evidence="3">Cytoplasm</location>
    </subcellularLocation>
    <subcellularLocation>
        <location evidence="2">Nucleus</location>
    </subcellularLocation>
</comment>
<evidence type="ECO:0000256" key="7">
    <source>
        <dbReference type="ARBA" id="ARBA00022670"/>
    </source>
</evidence>
<evidence type="ECO:0000256" key="15">
    <source>
        <dbReference type="SAM" id="MobiDB-lite"/>
    </source>
</evidence>
<feature type="domain" description="MPN" evidence="16">
    <location>
        <begin position="55"/>
        <end position="192"/>
    </location>
</feature>
<evidence type="ECO:0000256" key="13">
    <source>
        <dbReference type="ARBA" id="ARBA00023242"/>
    </source>
</evidence>
<evidence type="ECO:0000256" key="10">
    <source>
        <dbReference type="ARBA" id="ARBA00022801"/>
    </source>
</evidence>
<dbReference type="CDD" id="cd21340">
    <property type="entry name" value="PPP1R42"/>
    <property type="match status" value="1"/>
</dbReference>
<keyword evidence="6" id="KW-0963">Cytoplasm</keyword>
<dbReference type="GO" id="GO:0006508">
    <property type="term" value="P:proteolysis"/>
    <property type="evidence" value="ECO:0007669"/>
    <property type="project" value="UniProtKB-KW"/>
</dbReference>
<dbReference type="Pfam" id="PF01398">
    <property type="entry name" value="JAB"/>
    <property type="match status" value="1"/>
</dbReference>
<keyword evidence="9" id="KW-0736">Signalosome</keyword>
<evidence type="ECO:0000256" key="4">
    <source>
        <dbReference type="ARBA" id="ARBA00006008"/>
    </source>
</evidence>
<evidence type="ECO:0000256" key="2">
    <source>
        <dbReference type="ARBA" id="ARBA00004123"/>
    </source>
</evidence>
<evidence type="ECO:0000256" key="9">
    <source>
        <dbReference type="ARBA" id="ARBA00022790"/>
    </source>
</evidence>
<keyword evidence="13" id="KW-0539">Nucleus</keyword>
<accession>A0A835ZYT1</accession>
<dbReference type="CDD" id="cd08069">
    <property type="entry name" value="MPN_RPN11_CSN5"/>
    <property type="match status" value="1"/>
</dbReference>
<reference evidence="17 18" key="1">
    <citation type="submission" date="2020-12" db="EMBL/GenBank/DDBJ databases">
        <title>De novo assembly of Tibetan sheep genome.</title>
        <authorList>
            <person name="Li X."/>
        </authorList>
    </citation>
    <scope>NUCLEOTIDE SEQUENCE [LARGE SCALE GENOMIC DNA]</scope>
    <source>
        <tissue evidence="17">Heart</tissue>
    </source>
</reference>
<dbReference type="SMART" id="SM00365">
    <property type="entry name" value="LRR_SD22"/>
    <property type="match status" value="2"/>
</dbReference>
<dbReference type="Pfam" id="PF18323">
    <property type="entry name" value="CSN5_C"/>
    <property type="match status" value="1"/>
</dbReference>
<keyword evidence="11" id="KW-0862">Zinc</keyword>
<dbReference type="Pfam" id="PF14580">
    <property type="entry name" value="LRR_9"/>
    <property type="match status" value="1"/>
</dbReference>
<evidence type="ECO:0000313" key="17">
    <source>
        <dbReference type="EMBL" id="KAG5204903.1"/>
    </source>
</evidence>
<evidence type="ECO:0000259" key="16">
    <source>
        <dbReference type="PROSITE" id="PS50249"/>
    </source>
</evidence>
<dbReference type="InterPro" id="IPR040961">
    <property type="entry name" value="CSN5_C"/>
</dbReference>
<feature type="compositionally biased region" description="Basic and acidic residues" evidence="15">
    <location>
        <begin position="606"/>
        <end position="617"/>
    </location>
</feature>
<dbReference type="InterPro" id="IPR001611">
    <property type="entry name" value="Leu-rich_rpt"/>
</dbReference>
<keyword evidence="10" id="KW-0378">Hydrolase</keyword>
<dbReference type="InterPro" id="IPR000555">
    <property type="entry name" value="JAMM/MPN+_dom"/>
</dbReference>
<keyword evidence="8" id="KW-0479">Metal-binding</keyword>
<evidence type="ECO:0000256" key="1">
    <source>
        <dbReference type="ARBA" id="ARBA00001968"/>
    </source>
</evidence>
<comment type="caution">
    <text evidence="17">The sequence shown here is derived from an EMBL/GenBank/DDBJ whole genome shotgun (WGS) entry which is preliminary data.</text>
</comment>
<protein>
    <recommendedName>
        <fullName evidence="5">COP9 signalosome complex subunit 5</fullName>
    </recommendedName>
    <alternativeName>
        <fullName evidence="14">Jun activation domain-binding protein 1</fullName>
    </alternativeName>
</protein>
<evidence type="ECO:0000256" key="12">
    <source>
        <dbReference type="ARBA" id="ARBA00023049"/>
    </source>
</evidence>
<dbReference type="GO" id="GO:0008237">
    <property type="term" value="F:metallopeptidase activity"/>
    <property type="evidence" value="ECO:0007669"/>
    <property type="project" value="UniProtKB-KW"/>
</dbReference>
<sequence length="617" mass="70300">MAASGSGMAQKTWELANNMQEAQSVDEIYKYDKKQQQEILAAKPWTKDHHYFKYCKISALALLKMVMHARSGGNLEVMGLMLGKVDGETMIIMDSFALPVEGTETRVNAQAAAYEYMAAYIENAKQVGRLENAIGWYHSHPGYGCWLSGIDVSTQMLNQQFQEPFVAVVIDPTRTISAGKVNLGAFRTYPKGYKPPDEGPSEYQTIPLNKIEDFGVHCKQYYALEVSYFKSSLDRKLLELLWNKYWVNTLSSSSLLTNADYTTGQVFDLSEKLEQSEAQLGRGSFMLGLETHDRKSEDKLAKATRDRSENFLICKMEDLSLCKNLSVLYLYDNHISQITNLNYATNLTHLYLQNNCISCIENLRSLKKLEKLIAVIYVIYVFCKPWYGSFAGGYLGGNYIAVIEGLEGVEGLRELHVESQRLPLGEKLVFDPRTLHSLAKSLSILNISNNNIDDIRDLEILENLNQLIAADNQLLHVKDLEFLLNKLMKLWKMDLNRNPVCLKPKYRDRLILVSKSLEFLDGKEIKNMERQFLMNWKASKDAKKTSKKKNSKNEDTHNSCNSNFETMHHIVPVYYPQVGKPKLVFFSDIQRFLANGNASPESSQEDNSKIIEDMGYL</sequence>
<dbReference type="GO" id="GO:0046872">
    <property type="term" value="F:metal ion binding"/>
    <property type="evidence" value="ECO:0007669"/>
    <property type="project" value="UniProtKB-KW"/>
</dbReference>
<feature type="region of interest" description="Disordered" evidence="15">
    <location>
        <begin position="596"/>
        <end position="617"/>
    </location>
</feature>
<dbReference type="InterPro" id="IPR037518">
    <property type="entry name" value="MPN"/>
</dbReference>
<dbReference type="FunFam" id="3.80.10.10:FF:000293">
    <property type="entry name" value="Protein phosphatase 1 regulatory subunit 42"/>
    <property type="match status" value="1"/>
</dbReference>
<dbReference type="AlphaFoldDB" id="A0A835ZYT1"/>
<dbReference type="SUPFAM" id="SSF52058">
    <property type="entry name" value="L domain-like"/>
    <property type="match status" value="1"/>
</dbReference>
<dbReference type="InterPro" id="IPR032675">
    <property type="entry name" value="LRR_dom_sf"/>
</dbReference>
<keyword evidence="7" id="KW-0645">Protease</keyword>
<evidence type="ECO:0000256" key="11">
    <source>
        <dbReference type="ARBA" id="ARBA00022833"/>
    </source>
</evidence>
<dbReference type="GO" id="GO:0005737">
    <property type="term" value="C:cytoplasm"/>
    <property type="evidence" value="ECO:0007669"/>
    <property type="project" value="UniProtKB-SubCell"/>
</dbReference>
<dbReference type="PANTHER" id="PTHR10410">
    <property type="entry name" value="EUKARYOTIC TRANSLATION INITIATION FACTOR 3 -RELATED"/>
    <property type="match status" value="1"/>
</dbReference>
<dbReference type="Proteomes" id="UP000664991">
    <property type="component" value="Unassembled WGS sequence"/>
</dbReference>
<dbReference type="SUPFAM" id="SSF102712">
    <property type="entry name" value="JAB1/MPN domain"/>
    <property type="match status" value="1"/>
</dbReference>
<dbReference type="PROSITE" id="PS50249">
    <property type="entry name" value="MPN"/>
    <property type="match status" value="1"/>
</dbReference>
<evidence type="ECO:0000256" key="8">
    <source>
        <dbReference type="ARBA" id="ARBA00022723"/>
    </source>
</evidence>
<proteinExistence type="inferred from homology"/>
<dbReference type="Gene3D" id="3.80.10.10">
    <property type="entry name" value="Ribonuclease Inhibitor"/>
    <property type="match status" value="2"/>
</dbReference>
<dbReference type="Gene3D" id="3.40.140.10">
    <property type="entry name" value="Cytidine Deaminase, domain 2"/>
    <property type="match status" value="1"/>
</dbReference>
<feature type="region of interest" description="Disordered" evidence="15">
    <location>
        <begin position="540"/>
        <end position="561"/>
    </location>
</feature>
<dbReference type="PROSITE" id="PS51450">
    <property type="entry name" value="LRR"/>
    <property type="match status" value="3"/>
</dbReference>
<comment type="cofactor">
    <cofactor evidence="1">
        <name>a divalent metal cation</name>
        <dbReference type="ChEBI" id="CHEBI:60240"/>
    </cofactor>
</comment>
<dbReference type="SMART" id="SM00232">
    <property type="entry name" value="JAB_MPN"/>
    <property type="match status" value="1"/>
</dbReference>
<evidence type="ECO:0000256" key="3">
    <source>
        <dbReference type="ARBA" id="ARBA00004496"/>
    </source>
</evidence>
<dbReference type="InterPro" id="IPR050242">
    <property type="entry name" value="JAMM_MPN+_peptidase_M67A"/>
</dbReference>
<evidence type="ECO:0000313" key="18">
    <source>
        <dbReference type="Proteomes" id="UP000664991"/>
    </source>
</evidence>
<evidence type="ECO:0000256" key="5">
    <source>
        <dbReference type="ARBA" id="ARBA00014880"/>
    </source>
</evidence>
<dbReference type="GO" id="GO:0008180">
    <property type="term" value="C:COP9 signalosome"/>
    <property type="evidence" value="ECO:0007669"/>
    <property type="project" value="UniProtKB-KW"/>
</dbReference>
<name>A0A835ZYT1_SHEEP</name>
<evidence type="ECO:0000256" key="6">
    <source>
        <dbReference type="ARBA" id="ARBA00022490"/>
    </source>
</evidence>
<dbReference type="EMBL" id="JAEMGP010000009">
    <property type="protein sequence ID" value="KAG5204903.1"/>
    <property type="molecule type" value="Genomic_DNA"/>
</dbReference>
<dbReference type="FunFam" id="3.40.140.10:FF:000203">
    <property type="entry name" value="COP9 signalosome complex subunit 5"/>
    <property type="match status" value="1"/>
</dbReference>
<organism evidence="17 18">
    <name type="scientific">Ovis aries</name>
    <name type="common">Sheep</name>
    <dbReference type="NCBI Taxonomy" id="9940"/>
    <lineage>
        <taxon>Eukaryota</taxon>
        <taxon>Metazoa</taxon>
        <taxon>Chordata</taxon>
        <taxon>Craniata</taxon>
        <taxon>Vertebrata</taxon>
        <taxon>Euteleostomi</taxon>
        <taxon>Mammalia</taxon>
        <taxon>Eutheria</taxon>
        <taxon>Laurasiatheria</taxon>
        <taxon>Artiodactyla</taxon>
        <taxon>Ruminantia</taxon>
        <taxon>Pecora</taxon>
        <taxon>Bovidae</taxon>
        <taxon>Caprinae</taxon>
        <taxon>Ovis</taxon>
    </lineage>
</organism>